<evidence type="ECO:0000313" key="2">
    <source>
        <dbReference type="Proteomes" id="UP000499080"/>
    </source>
</evidence>
<dbReference type="EMBL" id="BGPR01011970">
    <property type="protein sequence ID" value="GBN53878.1"/>
    <property type="molecule type" value="Genomic_DNA"/>
</dbReference>
<keyword evidence="2" id="KW-1185">Reference proteome</keyword>
<organism evidence="1 2">
    <name type="scientific">Araneus ventricosus</name>
    <name type="common">Orbweaver spider</name>
    <name type="synonym">Epeira ventricosa</name>
    <dbReference type="NCBI Taxonomy" id="182803"/>
    <lineage>
        <taxon>Eukaryota</taxon>
        <taxon>Metazoa</taxon>
        <taxon>Ecdysozoa</taxon>
        <taxon>Arthropoda</taxon>
        <taxon>Chelicerata</taxon>
        <taxon>Arachnida</taxon>
        <taxon>Araneae</taxon>
        <taxon>Araneomorphae</taxon>
        <taxon>Entelegynae</taxon>
        <taxon>Araneoidea</taxon>
        <taxon>Araneidae</taxon>
        <taxon>Araneus</taxon>
    </lineage>
</organism>
<proteinExistence type="predicted"/>
<protein>
    <submittedName>
        <fullName evidence="1">Uncharacterized protein</fullName>
    </submittedName>
</protein>
<gene>
    <name evidence="1" type="ORF">AVEN_142978_1</name>
</gene>
<evidence type="ECO:0000313" key="1">
    <source>
        <dbReference type="EMBL" id="GBN53878.1"/>
    </source>
</evidence>
<dbReference type="Proteomes" id="UP000499080">
    <property type="component" value="Unassembled WGS sequence"/>
</dbReference>
<dbReference type="AlphaFoldDB" id="A0A4Y2PPM8"/>
<comment type="caution">
    <text evidence="1">The sequence shown here is derived from an EMBL/GenBank/DDBJ whole genome shotgun (WGS) entry which is preliminary data.</text>
</comment>
<name>A0A4Y2PPM8_ARAVE</name>
<sequence length="79" mass="9059">MHLSTKPGKMLLIRANSVSQLAPMSGRRKVEMRRNIGIHLSFCSIYLKQRNAYAVSSHSTLQLSVRNKEWKQVACEKFP</sequence>
<accession>A0A4Y2PPM8</accession>
<reference evidence="1 2" key="1">
    <citation type="journal article" date="2019" name="Sci. Rep.">
        <title>Orb-weaving spider Araneus ventricosus genome elucidates the spidroin gene catalogue.</title>
        <authorList>
            <person name="Kono N."/>
            <person name="Nakamura H."/>
            <person name="Ohtoshi R."/>
            <person name="Moran D.A.P."/>
            <person name="Shinohara A."/>
            <person name="Yoshida Y."/>
            <person name="Fujiwara M."/>
            <person name="Mori M."/>
            <person name="Tomita M."/>
            <person name="Arakawa K."/>
        </authorList>
    </citation>
    <scope>NUCLEOTIDE SEQUENCE [LARGE SCALE GENOMIC DNA]</scope>
</reference>